<dbReference type="PANTHER" id="PTHR37318">
    <property type="entry name" value="BSL7504 PROTEIN"/>
    <property type="match status" value="1"/>
</dbReference>
<accession>A0A5B8VL34</accession>
<dbReference type="PANTHER" id="PTHR37318:SF1">
    <property type="entry name" value="BSL7504 PROTEIN"/>
    <property type="match status" value="1"/>
</dbReference>
<dbReference type="InterPro" id="IPR036390">
    <property type="entry name" value="WH_DNA-bd_sf"/>
</dbReference>
<keyword evidence="3" id="KW-1185">Reference proteome</keyword>
<dbReference type="Proteomes" id="UP000321291">
    <property type="component" value="Chromosome"/>
</dbReference>
<organism evidence="2 3">
    <name type="scientific">Arachidicoccus ginsenosidivorans</name>
    <dbReference type="NCBI Taxonomy" id="496057"/>
    <lineage>
        <taxon>Bacteria</taxon>
        <taxon>Pseudomonadati</taxon>
        <taxon>Bacteroidota</taxon>
        <taxon>Chitinophagia</taxon>
        <taxon>Chitinophagales</taxon>
        <taxon>Chitinophagaceae</taxon>
        <taxon>Arachidicoccus</taxon>
    </lineage>
</organism>
<reference evidence="2 3" key="1">
    <citation type="journal article" date="2017" name="Int. J. Syst. Evol. Microbiol.">
        <title>Arachidicoccus ginsenosidivorans sp. nov., with ginsenoside-converting activity isolated from ginseng cultivating soil.</title>
        <authorList>
            <person name="Siddiqi M.Z."/>
            <person name="Aslam Z."/>
            <person name="Im W.T."/>
        </authorList>
    </citation>
    <scope>NUCLEOTIDE SEQUENCE [LARGE SCALE GENOMIC DNA]</scope>
    <source>
        <strain evidence="2 3">Gsoil 809</strain>
    </source>
</reference>
<name>A0A5B8VL34_9BACT</name>
<evidence type="ECO:0000313" key="2">
    <source>
        <dbReference type="EMBL" id="QEC72220.1"/>
    </source>
</evidence>
<dbReference type="OrthoDB" id="9800369at2"/>
<feature type="domain" description="Winged helix DNA-binding" evidence="1">
    <location>
        <begin position="15"/>
        <end position="94"/>
    </location>
</feature>
<gene>
    <name evidence="2" type="ORF">FSB73_11575</name>
</gene>
<dbReference type="Pfam" id="PF13601">
    <property type="entry name" value="HTH_34"/>
    <property type="match status" value="1"/>
</dbReference>
<dbReference type="InterPro" id="IPR036388">
    <property type="entry name" value="WH-like_DNA-bd_sf"/>
</dbReference>
<evidence type="ECO:0000259" key="1">
    <source>
        <dbReference type="Pfam" id="PF13601"/>
    </source>
</evidence>
<dbReference type="KEGG" id="agi:FSB73_11575"/>
<dbReference type="InterPro" id="IPR027395">
    <property type="entry name" value="WH_DNA-bd_dom"/>
</dbReference>
<dbReference type="RefSeq" id="WP_146782160.1">
    <property type="nucleotide sequence ID" value="NZ_CP042434.1"/>
</dbReference>
<protein>
    <submittedName>
        <fullName evidence="2">Transcriptional regulator</fullName>
    </submittedName>
</protein>
<dbReference type="Gene3D" id="1.10.10.10">
    <property type="entry name" value="Winged helix-like DNA-binding domain superfamily/Winged helix DNA-binding domain"/>
    <property type="match status" value="1"/>
</dbReference>
<dbReference type="SUPFAM" id="SSF46785">
    <property type="entry name" value="Winged helix' DNA-binding domain"/>
    <property type="match status" value="1"/>
</dbReference>
<evidence type="ECO:0000313" key="3">
    <source>
        <dbReference type="Proteomes" id="UP000321291"/>
    </source>
</evidence>
<dbReference type="AlphaFoldDB" id="A0A5B8VL34"/>
<sequence length="97" mass="11129">MINIQSLNKEFESRVRLGIMSILIVRDWVEFKELKSLLDITDGNLASHAGALEKNGYIQVHKEFVGKKPRTTYQVTALGKKAFTDHLSQLEKLMRQI</sequence>
<dbReference type="EMBL" id="CP042434">
    <property type="protein sequence ID" value="QEC72220.1"/>
    <property type="molecule type" value="Genomic_DNA"/>
</dbReference>
<proteinExistence type="predicted"/>